<keyword evidence="2" id="KW-1185">Reference proteome</keyword>
<protein>
    <submittedName>
        <fullName evidence="1">Uncharacterized protein</fullName>
    </submittedName>
</protein>
<dbReference type="Proteomes" id="UP001204376">
    <property type="component" value="Unassembled WGS sequence"/>
</dbReference>
<name>A0ABT1SXW4_9SPHI</name>
<comment type="caution">
    <text evidence="1">The sequence shown here is derived from an EMBL/GenBank/DDBJ whole genome shotgun (WGS) entry which is preliminary data.</text>
</comment>
<dbReference type="RefSeq" id="WP_256537399.1">
    <property type="nucleotide sequence ID" value="NZ_JANHOH010000001.1"/>
</dbReference>
<evidence type="ECO:0000313" key="2">
    <source>
        <dbReference type="Proteomes" id="UP001204376"/>
    </source>
</evidence>
<reference evidence="1 2" key="1">
    <citation type="submission" date="2022-07" db="EMBL/GenBank/DDBJ databases">
        <title>Mucilaginibacter sp. JC4.</title>
        <authorList>
            <person name="Le V."/>
            <person name="Ko S.-R."/>
            <person name="Ahn C.-Y."/>
            <person name="Oh H.-M."/>
        </authorList>
    </citation>
    <scope>NUCLEOTIDE SEQUENCE [LARGE SCALE GENOMIC DNA]</scope>
    <source>
        <strain evidence="1 2">JC4</strain>
    </source>
</reference>
<dbReference type="EMBL" id="JANHOH010000001">
    <property type="protein sequence ID" value="MCQ6957191.1"/>
    <property type="molecule type" value="Genomic_DNA"/>
</dbReference>
<organism evidence="1 2">
    <name type="scientific">Mucilaginibacter aquariorum</name>
    <dbReference type="NCBI Taxonomy" id="2967225"/>
    <lineage>
        <taxon>Bacteria</taxon>
        <taxon>Pseudomonadati</taxon>
        <taxon>Bacteroidota</taxon>
        <taxon>Sphingobacteriia</taxon>
        <taxon>Sphingobacteriales</taxon>
        <taxon>Sphingobacteriaceae</taxon>
        <taxon>Mucilaginibacter</taxon>
    </lineage>
</organism>
<accession>A0ABT1SXW4</accession>
<gene>
    <name evidence="1" type="ORF">NPE20_04450</name>
</gene>
<proteinExistence type="predicted"/>
<evidence type="ECO:0000313" key="1">
    <source>
        <dbReference type="EMBL" id="MCQ6957191.1"/>
    </source>
</evidence>
<sequence>MKARGIQNSIVFKSLNGFHDDDTGIFASKNWAAPDNSVSKLEMPVMMNLWLFRGVKPLNDKDMEIIIHSFKYTPL</sequence>